<keyword evidence="2" id="KW-1185">Reference proteome</keyword>
<accession>A0A5C3KB72</accession>
<organism evidence="1 2">
    <name type="scientific">Coprinopsis marcescibilis</name>
    <name type="common">Agaric fungus</name>
    <name type="synonym">Psathyrella marcescibilis</name>
    <dbReference type="NCBI Taxonomy" id="230819"/>
    <lineage>
        <taxon>Eukaryota</taxon>
        <taxon>Fungi</taxon>
        <taxon>Dikarya</taxon>
        <taxon>Basidiomycota</taxon>
        <taxon>Agaricomycotina</taxon>
        <taxon>Agaricomycetes</taxon>
        <taxon>Agaricomycetidae</taxon>
        <taxon>Agaricales</taxon>
        <taxon>Agaricineae</taxon>
        <taxon>Psathyrellaceae</taxon>
        <taxon>Coprinopsis</taxon>
    </lineage>
</organism>
<protein>
    <recommendedName>
        <fullName evidence="3">DDE Tnp4 domain-containing protein</fullName>
    </recommendedName>
</protein>
<dbReference type="OrthoDB" id="1681765at2759"/>
<feature type="non-terminal residue" evidence="1">
    <location>
        <position position="51"/>
    </location>
</feature>
<dbReference type="STRING" id="230819.A0A5C3KB72"/>
<evidence type="ECO:0008006" key="3">
    <source>
        <dbReference type="Google" id="ProtNLM"/>
    </source>
</evidence>
<dbReference type="EMBL" id="ML210544">
    <property type="protein sequence ID" value="TFK17250.1"/>
    <property type="molecule type" value="Genomic_DNA"/>
</dbReference>
<reference evidence="1 2" key="1">
    <citation type="journal article" date="2019" name="Nat. Ecol. Evol.">
        <title>Megaphylogeny resolves global patterns of mushroom evolution.</title>
        <authorList>
            <person name="Varga T."/>
            <person name="Krizsan K."/>
            <person name="Foldi C."/>
            <person name="Dima B."/>
            <person name="Sanchez-Garcia M."/>
            <person name="Sanchez-Ramirez S."/>
            <person name="Szollosi G.J."/>
            <person name="Szarkandi J.G."/>
            <person name="Papp V."/>
            <person name="Albert L."/>
            <person name="Andreopoulos W."/>
            <person name="Angelini C."/>
            <person name="Antonin V."/>
            <person name="Barry K.W."/>
            <person name="Bougher N.L."/>
            <person name="Buchanan P."/>
            <person name="Buyck B."/>
            <person name="Bense V."/>
            <person name="Catcheside P."/>
            <person name="Chovatia M."/>
            <person name="Cooper J."/>
            <person name="Damon W."/>
            <person name="Desjardin D."/>
            <person name="Finy P."/>
            <person name="Geml J."/>
            <person name="Haridas S."/>
            <person name="Hughes K."/>
            <person name="Justo A."/>
            <person name="Karasinski D."/>
            <person name="Kautmanova I."/>
            <person name="Kiss B."/>
            <person name="Kocsube S."/>
            <person name="Kotiranta H."/>
            <person name="LaButti K.M."/>
            <person name="Lechner B.E."/>
            <person name="Liimatainen K."/>
            <person name="Lipzen A."/>
            <person name="Lukacs Z."/>
            <person name="Mihaltcheva S."/>
            <person name="Morgado L.N."/>
            <person name="Niskanen T."/>
            <person name="Noordeloos M.E."/>
            <person name="Ohm R.A."/>
            <person name="Ortiz-Santana B."/>
            <person name="Ovrebo C."/>
            <person name="Racz N."/>
            <person name="Riley R."/>
            <person name="Savchenko A."/>
            <person name="Shiryaev A."/>
            <person name="Soop K."/>
            <person name="Spirin V."/>
            <person name="Szebenyi C."/>
            <person name="Tomsovsky M."/>
            <person name="Tulloss R.E."/>
            <person name="Uehling J."/>
            <person name="Grigoriev I.V."/>
            <person name="Vagvolgyi C."/>
            <person name="Papp T."/>
            <person name="Martin F.M."/>
            <person name="Miettinen O."/>
            <person name="Hibbett D.S."/>
            <person name="Nagy L.G."/>
        </authorList>
    </citation>
    <scope>NUCLEOTIDE SEQUENCE [LARGE SCALE GENOMIC DNA]</scope>
    <source>
        <strain evidence="1 2">CBS 121175</strain>
    </source>
</reference>
<gene>
    <name evidence="1" type="ORF">FA15DRAFT_548852</name>
</gene>
<evidence type="ECO:0000313" key="2">
    <source>
        <dbReference type="Proteomes" id="UP000307440"/>
    </source>
</evidence>
<dbReference type="Proteomes" id="UP000307440">
    <property type="component" value="Unassembled WGS sequence"/>
</dbReference>
<dbReference type="AlphaFoldDB" id="A0A5C3KB72"/>
<sequence length="51" mass="5579">GSAADATMYAHVWQVDFHIPVGKVYLADAGFGICDAFLVPYCGVCYHLAEW</sequence>
<evidence type="ECO:0000313" key="1">
    <source>
        <dbReference type="EMBL" id="TFK17250.1"/>
    </source>
</evidence>
<feature type="non-terminal residue" evidence="1">
    <location>
        <position position="1"/>
    </location>
</feature>
<name>A0A5C3KB72_COPMA</name>
<proteinExistence type="predicted"/>